<comment type="caution">
    <text evidence="1">The sequence shown here is derived from an EMBL/GenBank/DDBJ whole genome shotgun (WGS) entry which is preliminary data.</text>
</comment>
<organism evidence="1 2">
    <name type="scientific">Cetraspora pellucida</name>
    <dbReference type="NCBI Taxonomy" id="1433469"/>
    <lineage>
        <taxon>Eukaryota</taxon>
        <taxon>Fungi</taxon>
        <taxon>Fungi incertae sedis</taxon>
        <taxon>Mucoromycota</taxon>
        <taxon>Glomeromycotina</taxon>
        <taxon>Glomeromycetes</taxon>
        <taxon>Diversisporales</taxon>
        <taxon>Gigasporaceae</taxon>
        <taxon>Cetraspora</taxon>
    </lineage>
</organism>
<dbReference type="OrthoDB" id="2395139at2759"/>
<feature type="non-terminal residue" evidence="1">
    <location>
        <position position="1"/>
    </location>
</feature>
<evidence type="ECO:0000313" key="1">
    <source>
        <dbReference type="EMBL" id="CAG8551187.1"/>
    </source>
</evidence>
<protein>
    <submittedName>
        <fullName evidence="1">13262_t:CDS:1</fullName>
    </submittedName>
</protein>
<dbReference type="AlphaFoldDB" id="A0A9N9B2T8"/>
<reference evidence="1" key="1">
    <citation type="submission" date="2021-06" db="EMBL/GenBank/DDBJ databases">
        <authorList>
            <person name="Kallberg Y."/>
            <person name="Tangrot J."/>
            <person name="Rosling A."/>
        </authorList>
    </citation>
    <scope>NUCLEOTIDE SEQUENCE</scope>
    <source>
        <strain evidence="1">FL966</strain>
    </source>
</reference>
<name>A0A9N9B2T8_9GLOM</name>
<proteinExistence type="predicted"/>
<dbReference type="EMBL" id="CAJVQA010002571">
    <property type="protein sequence ID" value="CAG8551187.1"/>
    <property type="molecule type" value="Genomic_DNA"/>
</dbReference>
<keyword evidence="2" id="KW-1185">Reference proteome</keyword>
<accession>A0A9N9B2T8</accession>
<gene>
    <name evidence="1" type="ORF">CPELLU_LOCUS4759</name>
</gene>
<dbReference type="Proteomes" id="UP000789759">
    <property type="component" value="Unassembled WGS sequence"/>
</dbReference>
<evidence type="ECO:0000313" key="2">
    <source>
        <dbReference type="Proteomes" id="UP000789759"/>
    </source>
</evidence>
<sequence>IQATIAYIQTTSKLWILKIEDLDNSFYYNMAPKLDFAKYEIKMIEYEEDYLTVEYKSIESKVIKDYAGFMVLTYFKNLAKVLKHPDIPNIVMAYLLSLNISDWNPQDIPTTKMKTDIIIFYIPEIVTSSEPEKKITEPLTTNHIKKNKEKQSFDVSHYILLASITNTIQDLFDSISNESLVASSSKSTDISMTLEIKHIELSDDKSKSSEISLDLSVNNTVNNKLKTSNKVSSQQILYLLRYQTREQQEI</sequence>